<reference evidence="1" key="1">
    <citation type="submission" date="2018-02" db="EMBL/GenBank/DDBJ databases">
        <title>Rhizophora mucronata_Transcriptome.</title>
        <authorList>
            <person name="Meera S.P."/>
            <person name="Sreeshan A."/>
            <person name="Augustine A."/>
        </authorList>
    </citation>
    <scope>NUCLEOTIDE SEQUENCE</scope>
    <source>
        <tissue evidence="1">Leaf</tissue>
    </source>
</reference>
<protein>
    <submittedName>
        <fullName evidence="1">Uncharacterized protein</fullName>
    </submittedName>
</protein>
<dbReference type="EMBL" id="GGEC01013107">
    <property type="protein sequence ID" value="MBW93590.1"/>
    <property type="molecule type" value="Transcribed_RNA"/>
</dbReference>
<evidence type="ECO:0000313" key="1">
    <source>
        <dbReference type="EMBL" id="MBW93590.1"/>
    </source>
</evidence>
<organism evidence="1">
    <name type="scientific">Rhizophora mucronata</name>
    <name type="common">Asiatic mangrove</name>
    <dbReference type="NCBI Taxonomy" id="61149"/>
    <lineage>
        <taxon>Eukaryota</taxon>
        <taxon>Viridiplantae</taxon>
        <taxon>Streptophyta</taxon>
        <taxon>Embryophyta</taxon>
        <taxon>Tracheophyta</taxon>
        <taxon>Spermatophyta</taxon>
        <taxon>Magnoliopsida</taxon>
        <taxon>eudicotyledons</taxon>
        <taxon>Gunneridae</taxon>
        <taxon>Pentapetalae</taxon>
        <taxon>rosids</taxon>
        <taxon>fabids</taxon>
        <taxon>Malpighiales</taxon>
        <taxon>Rhizophoraceae</taxon>
        <taxon>Rhizophora</taxon>
    </lineage>
</organism>
<accession>A0A2P2JJC8</accession>
<name>A0A2P2JJC8_RHIMU</name>
<sequence>MELFLQARS</sequence>
<proteinExistence type="predicted"/>